<feature type="region of interest" description="Disordered" evidence="1">
    <location>
        <begin position="109"/>
        <end position="132"/>
    </location>
</feature>
<feature type="compositionally biased region" description="Basic and acidic residues" evidence="1">
    <location>
        <begin position="19"/>
        <end position="32"/>
    </location>
</feature>
<reference evidence="3" key="1">
    <citation type="journal article" date="2011" name="Nat. Commun.">
        <title>Effector diversification within compartments of the Leptosphaeria maculans genome affected by Repeat-Induced Point mutations.</title>
        <authorList>
            <person name="Rouxel T."/>
            <person name="Grandaubert J."/>
            <person name="Hane J.K."/>
            <person name="Hoede C."/>
            <person name="van de Wouw A.P."/>
            <person name="Couloux A."/>
            <person name="Dominguez V."/>
            <person name="Anthouard V."/>
            <person name="Bally P."/>
            <person name="Bourras S."/>
            <person name="Cozijnsen A.J."/>
            <person name="Ciuffetti L.M."/>
            <person name="Degrave A."/>
            <person name="Dilmaghani A."/>
            <person name="Duret L."/>
            <person name="Fudal I."/>
            <person name="Goodwin S.B."/>
            <person name="Gout L."/>
            <person name="Glaser N."/>
            <person name="Linglin J."/>
            <person name="Kema G.H.J."/>
            <person name="Lapalu N."/>
            <person name="Lawrence C.B."/>
            <person name="May K."/>
            <person name="Meyer M."/>
            <person name="Ollivier B."/>
            <person name="Poulain J."/>
            <person name="Schoch C.L."/>
            <person name="Simon A."/>
            <person name="Spatafora J.W."/>
            <person name="Stachowiak A."/>
            <person name="Turgeon B.G."/>
            <person name="Tyler B.M."/>
            <person name="Vincent D."/>
            <person name="Weissenbach J."/>
            <person name="Amselem J."/>
            <person name="Quesneville H."/>
            <person name="Oliver R.P."/>
            <person name="Wincker P."/>
            <person name="Balesdent M.-H."/>
            <person name="Howlett B.J."/>
        </authorList>
    </citation>
    <scope>NUCLEOTIDE SEQUENCE [LARGE SCALE GENOMIC DNA]</scope>
    <source>
        <strain evidence="3">JN3 / isolate v23.1.3 / race Av1-4-5-6-7-8</strain>
    </source>
</reference>
<dbReference type="AlphaFoldDB" id="E4ZQ34"/>
<gene>
    <name evidence="2" type="ORF">LEMA_P124340.1</name>
</gene>
<dbReference type="Proteomes" id="UP000002668">
    <property type="component" value="Genome"/>
</dbReference>
<keyword evidence="3" id="KW-1185">Reference proteome</keyword>
<organism evidence="3">
    <name type="scientific">Leptosphaeria maculans (strain JN3 / isolate v23.1.3 / race Av1-4-5-6-7-8)</name>
    <name type="common">Blackleg fungus</name>
    <name type="synonym">Phoma lingam</name>
    <dbReference type="NCBI Taxonomy" id="985895"/>
    <lineage>
        <taxon>Eukaryota</taxon>
        <taxon>Fungi</taxon>
        <taxon>Dikarya</taxon>
        <taxon>Ascomycota</taxon>
        <taxon>Pezizomycotina</taxon>
        <taxon>Dothideomycetes</taxon>
        <taxon>Pleosporomycetidae</taxon>
        <taxon>Pleosporales</taxon>
        <taxon>Pleosporineae</taxon>
        <taxon>Leptosphaeriaceae</taxon>
        <taxon>Plenodomus</taxon>
        <taxon>Plenodomus lingam/Leptosphaeria maculans species complex</taxon>
    </lineage>
</organism>
<evidence type="ECO:0000313" key="3">
    <source>
        <dbReference type="Proteomes" id="UP000002668"/>
    </source>
</evidence>
<dbReference type="EMBL" id="FP929114">
    <property type="protein sequence ID" value="CBX89944.1"/>
    <property type="molecule type" value="Genomic_DNA"/>
</dbReference>
<feature type="compositionally biased region" description="Polar residues" evidence="1">
    <location>
        <begin position="1"/>
        <end position="11"/>
    </location>
</feature>
<proteinExistence type="predicted"/>
<dbReference type="InParanoid" id="E4ZQ34"/>
<accession>E4ZQ34</accession>
<evidence type="ECO:0000256" key="1">
    <source>
        <dbReference type="SAM" id="MobiDB-lite"/>
    </source>
</evidence>
<name>E4ZQ34_LEPMJ</name>
<dbReference type="HOGENOM" id="CLU_1917421_0_0_1"/>
<dbReference type="GeneID" id="13283085"/>
<dbReference type="VEuPathDB" id="FungiDB:LEMA_P124340.1"/>
<sequence length="132" mass="14633">MAQQHNASINTAAKPDSLLLKDDLPSQSDEKAGNSMVSNRVPPGVIVAKSFDEEGQPAVEELFDCRTRRVIKAKKTRAPTKMQEKAECGYEGMGVRYLDVYNRADGMIRHQFPPSEGPRQRQSPSCKNELVG</sequence>
<dbReference type="OrthoDB" id="3796476at2759"/>
<protein>
    <submittedName>
        <fullName evidence="2">Predicted protein</fullName>
    </submittedName>
</protein>
<evidence type="ECO:0000313" key="2">
    <source>
        <dbReference type="EMBL" id="CBX89944.1"/>
    </source>
</evidence>
<feature type="region of interest" description="Disordered" evidence="1">
    <location>
        <begin position="1"/>
        <end position="40"/>
    </location>
</feature>